<dbReference type="Pfam" id="PF01370">
    <property type="entry name" value="Epimerase"/>
    <property type="match status" value="1"/>
</dbReference>
<name>A0A6M3IDF8_9ZZZZ</name>
<accession>A0A6M3IDF8</accession>
<gene>
    <name evidence="3" type="ORF">MM415B02047_0013</name>
</gene>
<evidence type="ECO:0000256" key="1">
    <source>
        <dbReference type="ARBA" id="ARBA00007637"/>
    </source>
</evidence>
<dbReference type="AlphaFoldDB" id="A0A6M3IDF8"/>
<proteinExistence type="inferred from homology"/>
<dbReference type="SUPFAM" id="SSF51735">
    <property type="entry name" value="NAD(P)-binding Rossmann-fold domains"/>
    <property type="match status" value="1"/>
</dbReference>
<dbReference type="Gene3D" id="3.40.50.720">
    <property type="entry name" value="NAD(P)-binding Rossmann-like Domain"/>
    <property type="match status" value="1"/>
</dbReference>
<organism evidence="3">
    <name type="scientific">viral metagenome</name>
    <dbReference type="NCBI Taxonomy" id="1070528"/>
    <lineage>
        <taxon>unclassified sequences</taxon>
        <taxon>metagenomes</taxon>
        <taxon>organismal metagenomes</taxon>
    </lineage>
</organism>
<dbReference type="Gene3D" id="3.90.25.10">
    <property type="entry name" value="UDP-galactose 4-epimerase, domain 1"/>
    <property type="match status" value="1"/>
</dbReference>
<sequence length="411" mass="47048">MKILVLGSDGYIGYPLTLHLLNRGYEVMGVDSFSRRRRVKELGGDSLTPILSTLNRNTYLKCKYINYFGTVDIRLGRAPIGFIRSVLKDFKPNTIVHLAEQSSAPWSMKSADSASATQLENVIGTLHLLWAMKETCPEAHLVKLGTMGEYGTPECDIPEGFIPNQPCYHIKDEVQIEKVNYITIKRKCPMSGLLFPRTPGSFYHLSKVHDTFNIKFACDIWDLRSTDIMQGVVFGVKVIGNETEYELTRFDYDECFGTVINRFCTQAIADHPLTVYGRGNQQRGFLPLKDSIQCLTIAIKNPPLKGEYRTWNQFENIYSINILAKKVQEAMNGNEVRYIKDLFKTIPIKHIPNPRLEAEDHYYNPTHQTLLNLGYEPTTDIQGEITNLIKDLLPYKERIIKELIMPITNWR</sequence>
<dbReference type="InterPro" id="IPR001509">
    <property type="entry name" value="Epimerase_deHydtase"/>
</dbReference>
<evidence type="ECO:0000259" key="2">
    <source>
        <dbReference type="Pfam" id="PF01370"/>
    </source>
</evidence>
<protein>
    <submittedName>
        <fullName evidence="3">Putative NADH dehydrogenase</fullName>
    </submittedName>
</protein>
<dbReference type="PANTHER" id="PTHR43000">
    <property type="entry name" value="DTDP-D-GLUCOSE 4,6-DEHYDRATASE-RELATED"/>
    <property type="match status" value="1"/>
</dbReference>
<comment type="similarity">
    <text evidence="1">Belongs to the NAD(P)-dependent epimerase/dehydratase family.</text>
</comment>
<reference evidence="3" key="1">
    <citation type="submission" date="2020-03" db="EMBL/GenBank/DDBJ databases">
        <title>The deep terrestrial virosphere.</title>
        <authorList>
            <person name="Holmfeldt K."/>
            <person name="Nilsson E."/>
            <person name="Simone D."/>
            <person name="Lopez-Fernandez M."/>
            <person name="Wu X."/>
            <person name="de Brujin I."/>
            <person name="Lundin D."/>
            <person name="Andersson A."/>
            <person name="Bertilsson S."/>
            <person name="Dopson M."/>
        </authorList>
    </citation>
    <scope>NUCLEOTIDE SEQUENCE</scope>
    <source>
        <strain evidence="3">MM415B02047</strain>
    </source>
</reference>
<dbReference type="EMBL" id="MT141159">
    <property type="protein sequence ID" value="QJA55444.1"/>
    <property type="molecule type" value="Genomic_DNA"/>
</dbReference>
<evidence type="ECO:0000313" key="3">
    <source>
        <dbReference type="EMBL" id="QJA55444.1"/>
    </source>
</evidence>
<dbReference type="InterPro" id="IPR036291">
    <property type="entry name" value="NAD(P)-bd_dom_sf"/>
</dbReference>
<feature type="domain" description="NAD-dependent epimerase/dehydratase" evidence="2">
    <location>
        <begin position="3"/>
        <end position="155"/>
    </location>
</feature>